<dbReference type="InterPro" id="IPR055323">
    <property type="entry name" value="C57A10.07/YOR238W"/>
</dbReference>
<protein>
    <submittedName>
        <fullName evidence="2">Uncharacterized protein</fullName>
    </submittedName>
</protein>
<gene>
    <name evidence="2" type="ORF">MCUN1_001373</name>
</gene>
<evidence type="ECO:0000313" key="3">
    <source>
        <dbReference type="Proteomes" id="UP001219933"/>
    </source>
</evidence>
<dbReference type="AlphaFoldDB" id="A0AAF0ETZ0"/>
<dbReference type="Proteomes" id="UP001219933">
    <property type="component" value="Chromosome 2"/>
</dbReference>
<dbReference type="PANTHER" id="PTHR28110">
    <property type="entry name" value="TRANSMEMBRANE PROTEIN"/>
    <property type="match status" value="1"/>
</dbReference>
<proteinExistence type="predicted"/>
<dbReference type="EMBL" id="CP119878">
    <property type="protein sequence ID" value="WFD34532.1"/>
    <property type="molecule type" value="Genomic_DNA"/>
</dbReference>
<accession>A0AAF0ETZ0</accession>
<feature type="region of interest" description="Disordered" evidence="1">
    <location>
        <begin position="135"/>
        <end position="164"/>
    </location>
</feature>
<evidence type="ECO:0000256" key="1">
    <source>
        <dbReference type="SAM" id="MobiDB-lite"/>
    </source>
</evidence>
<name>A0AAF0ETZ0_9BASI</name>
<keyword evidence="3" id="KW-1185">Reference proteome</keyword>
<reference evidence="2" key="1">
    <citation type="submission" date="2023-03" db="EMBL/GenBank/DDBJ databases">
        <title>Mating type loci evolution in Malassezia.</title>
        <authorList>
            <person name="Coelho M.A."/>
        </authorList>
    </citation>
    <scope>NUCLEOTIDE SEQUENCE</scope>
    <source>
        <strain evidence="2">CBS 11721</strain>
    </source>
</reference>
<evidence type="ECO:0000313" key="2">
    <source>
        <dbReference type="EMBL" id="WFD34532.1"/>
    </source>
</evidence>
<dbReference type="GO" id="GO:0005737">
    <property type="term" value="C:cytoplasm"/>
    <property type="evidence" value="ECO:0007669"/>
    <property type="project" value="TreeGrafter"/>
</dbReference>
<sequence>MRGPRTRVVTVSNNQNTEARGTTDYSRYDMPDLPKNIPDLRHLVVVAGHAIWNGRDASAASSDSEWILEPYQRNSVKTFVKHIAKGLEIANADPSALLVFSGGRTRPQTLQSEAESYYRLALGLTQHIPRFNTTSQESQTHDAFQPFDGSPAPPQPPSSSGTNVDLLRMTTEDYARDSFENLLFSIARFREFSGRYPERITVVGYGYKKERFVQLHARAVRWPRSRLLADNSAPFTYVGIDDENLNGDLNKHEHEIKYRQFEADMYGCHGKLLNIRRRRNPARRVPPYAASAPEIADLIKWCPLPNIQLQGLFPGWLPWDPRVRDSGLGEGARSLLAANGGRFVLNSVLPDGKRIVY</sequence>
<organism evidence="2 3">
    <name type="scientific">Malassezia cuniculi</name>
    <dbReference type="NCBI Taxonomy" id="948313"/>
    <lineage>
        <taxon>Eukaryota</taxon>
        <taxon>Fungi</taxon>
        <taxon>Dikarya</taxon>
        <taxon>Basidiomycota</taxon>
        <taxon>Ustilaginomycotina</taxon>
        <taxon>Malasseziomycetes</taxon>
        <taxon>Malasseziales</taxon>
        <taxon>Malasseziaceae</taxon>
        <taxon>Malassezia</taxon>
    </lineage>
</organism>
<dbReference type="PANTHER" id="PTHR28110:SF1">
    <property type="entry name" value="TRANSMEMBRANE PROTEIN"/>
    <property type="match status" value="1"/>
</dbReference>